<evidence type="ECO:0000259" key="7">
    <source>
        <dbReference type="PROSITE" id="PS50043"/>
    </source>
</evidence>
<dbReference type="PANTHER" id="PTHR44688:SF16">
    <property type="entry name" value="DNA-BINDING TRANSCRIPTIONAL ACTIVATOR DEVR_DOSR"/>
    <property type="match status" value="1"/>
</dbReference>
<dbReference type="Pfam" id="PF00072">
    <property type="entry name" value="Response_reg"/>
    <property type="match status" value="1"/>
</dbReference>
<protein>
    <submittedName>
        <fullName evidence="9">Two-component system response regulator</fullName>
    </submittedName>
</protein>
<dbReference type="PRINTS" id="PR00038">
    <property type="entry name" value="HTHLUXR"/>
</dbReference>
<feature type="domain" description="HTH luxR-type" evidence="7">
    <location>
        <begin position="152"/>
        <end position="217"/>
    </location>
</feature>
<dbReference type="FunFam" id="3.40.50.2300:FF:000018">
    <property type="entry name" value="DNA-binding transcriptional regulator NtrC"/>
    <property type="match status" value="1"/>
</dbReference>
<evidence type="ECO:0000256" key="2">
    <source>
        <dbReference type="ARBA" id="ARBA00023012"/>
    </source>
</evidence>
<name>A0A0R3LHY9_9BRAD</name>
<dbReference type="PROSITE" id="PS00622">
    <property type="entry name" value="HTH_LUXR_1"/>
    <property type="match status" value="1"/>
</dbReference>
<dbReference type="SMART" id="SM00448">
    <property type="entry name" value="REC"/>
    <property type="match status" value="1"/>
</dbReference>
<dbReference type="RefSeq" id="WP_057852052.1">
    <property type="nucleotide sequence ID" value="NZ_LLXX01000122.1"/>
</dbReference>
<dbReference type="InterPro" id="IPR000792">
    <property type="entry name" value="Tscrpt_reg_LuxR_C"/>
</dbReference>
<keyword evidence="2" id="KW-0902">Two-component regulatory system</keyword>
<evidence type="ECO:0000256" key="6">
    <source>
        <dbReference type="PROSITE-ProRule" id="PRU00169"/>
    </source>
</evidence>
<feature type="domain" description="Response regulatory" evidence="8">
    <location>
        <begin position="22"/>
        <end position="136"/>
    </location>
</feature>
<reference evidence="9 10" key="1">
    <citation type="submission" date="2014-03" db="EMBL/GenBank/DDBJ databases">
        <title>Bradyrhizobium valentinum sp. nov., isolated from effective nodules of Lupinus mariae-josephae, a lupine endemic of basic-lime soils in Eastern Spain.</title>
        <authorList>
            <person name="Duran D."/>
            <person name="Rey L."/>
            <person name="Navarro A."/>
            <person name="Busquets A."/>
            <person name="Imperial J."/>
            <person name="Ruiz-Argueso T."/>
        </authorList>
    </citation>
    <scope>NUCLEOTIDE SEQUENCE [LARGE SCALE GENOMIC DNA]</scope>
    <source>
        <strain evidence="9 10">LmjM3</strain>
    </source>
</reference>
<dbReference type="InterPro" id="IPR001789">
    <property type="entry name" value="Sig_transdc_resp-reg_receiver"/>
</dbReference>
<sequence>MTGRSDSPHQGVKTEESSGRAIVFVIDDDVSMRRSLANLFRSVNLDVAAFGSAREMLQGNLPEVASCLVLDVRLPGLSGLELQTELAKLNLHIPIIFITGHGDIPMSVKAMKGGAVDFLTKPFRDQELLDAVVAATERDRKRREVEKTVANLQSLFETLSPREQAVMKLVAAGLMNKQVAAELELAEMTVRIYRGRVMKKMGARSLADLVRMAETLGICANHPE</sequence>
<evidence type="ECO:0000256" key="1">
    <source>
        <dbReference type="ARBA" id="ARBA00022553"/>
    </source>
</evidence>
<dbReference type="SUPFAM" id="SSF52172">
    <property type="entry name" value="CheY-like"/>
    <property type="match status" value="1"/>
</dbReference>
<proteinExistence type="predicted"/>
<dbReference type="GO" id="GO:0006355">
    <property type="term" value="P:regulation of DNA-templated transcription"/>
    <property type="evidence" value="ECO:0007669"/>
    <property type="project" value="InterPro"/>
</dbReference>
<keyword evidence="5" id="KW-0804">Transcription</keyword>
<evidence type="ECO:0000256" key="3">
    <source>
        <dbReference type="ARBA" id="ARBA00023015"/>
    </source>
</evidence>
<keyword evidence="4" id="KW-0238">DNA-binding</keyword>
<feature type="modified residue" description="4-aspartylphosphate" evidence="6">
    <location>
        <position position="71"/>
    </location>
</feature>
<keyword evidence="1 6" id="KW-0597">Phosphoprotein</keyword>
<dbReference type="GO" id="GO:0000160">
    <property type="term" value="P:phosphorelay signal transduction system"/>
    <property type="evidence" value="ECO:0007669"/>
    <property type="project" value="UniProtKB-KW"/>
</dbReference>
<evidence type="ECO:0000256" key="4">
    <source>
        <dbReference type="ARBA" id="ARBA00023125"/>
    </source>
</evidence>
<accession>A0A0R3LHY9</accession>
<dbReference type="PROSITE" id="PS50110">
    <property type="entry name" value="RESPONSE_REGULATORY"/>
    <property type="match status" value="1"/>
</dbReference>
<keyword evidence="3" id="KW-0805">Transcription regulation</keyword>
<dbReference type="CDD" id="cd17537">
    <property type="entry name" value="REC_FixJ"/>
    <property type="match status" value="1"/>
</dbReference>
<dbReference type="GO" id="GO:0003677">
    <property type="term" value="F:DNA binding"/>
    <property type="evidence" value="ECO:0007669"/>
    <property type="project" value="UniProtKB-KW"/>
</dbReference>
<dbReference type="SMART" id="SM00421">
    <property type="entry name" value="HTH_LUXR"/>
    <property type="match status" value="1"/>
</dbReference>
<dbReference type="Gene3D" id="3.40.50.2300">
    <property type="match status" value="1"/>
</dbReference>
<organism evidence="9 10">
    <name type="scientific">Bradyrhizobium valentinum</name>
    <dbReference type="NCBI Taxonomy" id="1518501"/>
    <lineage>
        <taxon>Bacteria</taxon>
        <taxon>Pseudomonadati</taxon>
        <taxon>Pseudomonadota</taxon>
        <taxon>Alphaproteobacteria</taxon>
        <taxon>Hyphomicrobiales</taxon>
        <taxon>Nitrobacteraceae</taxon>
        <taxon>Bradyrhizobium</taxon>
    </lineage>
</organism>
<dbReference type="PROSITE" id="PS50043">
    <property type="entry name" value="HTH_LUXR_2"/>
    <property type="match status" value="1"/>
</dbReference>
<evidence type="ECO:0000256" key="5">
    <source>
        <dbReference type="ARBA" id="ARBA00023163"/>
    </source>
</evidence>
<evidence type="ECO:0000313" key="9">
    <source>
        <dbReference type="EMBL" id="KRR04704.1"/>
    </source>
</evidence>
<dbReference type="EMBL" id="LLXX01000122">
    <property type="protein sequence ID" value="KRR04704.1"/>
    <property type="molecule type" value="Genomic_DNA"/>
</dbReference>
<dbReference type="STRING" id="1518501.CQ10_31150"/>
<dbReference type="InterPro" id="IPR011006">
    <property type="entry name" value="CheY-like_superfamily"/>
</dbReference>
<keyword evidence="10" id="KW-1185">Reference proteome</keyword>
<dbReference type="Proteomes" id="UP000051913">
    <property type="component" value="Unassembled WGS sequence"/>
</dbReference>
<dbReference type="InterPro" id="IPR036388">
    <property type="entry name" value="WH-like_DNA-bd_sf"/>
</dbReference>
<dbReference type="PANTHER" id="PTHR44688">
    <property type="entry name" value="DNA-BINDING TRANSCRIPTIONAL ACTIVATOR DEVR_DOSR"/>
    <property type="match status" value="1"/>
</dbReference>
<dbReference type="Gene3D" id="1.10.10.10">
    <property type="entry name" value="Winged helix-like DNA-binding domain superfamily/Winged helix DNA-binding domain"/>
    <property type="match status" value="1"/>
</dbReference>
<dbReference type="Pfam" id="PF00196">
    <property type="entry name" value="GerE"/>
    <property type="match status" value="1"/>
</dbReference>
<evidence type="ECO:0000259" key="8">
    <source>
        <dbReference type="PROSITE" id="PS50110"/>
    </source>
</evidence>
<evidence type="ECO:0000313" key="10">
    <source>
        <dbReference type="Proteomes" id="UP000051913"/>
    </source>
</evidence>
<dbReference type="AlphaFoldDB" id="A0A0R3LHY9"/>
<comment type="caution">
    <text evidence="9">The sequence shown here is derived from an EMBL/GenBank/DDBJ whole genome shotgun (WGS) entry which is preliminary data.</text>
</comment>
<dbReference type="CDD" id="cd06170">
    <property type="entry name" value="LuxR_C_like"/>
    <property type="match status" value="1"/>
</dbReference>
<gene>
    <name evidence="9" type="ORF">CP49_18525</name>
</gene>